<evidence type="ECO:0000256" key="1">
    <source>
        <dbReference type="SAM" id="Phobius"/>
    </source>
</evidence>
<dbReference type="RefSeq" id="XP_022663150.1">
    <property type="nucleotide sequence ID" value="XM_022807415.1"/>
</dbReference>
<keyword evidence="1" id="KW-0812">Transmembrane</keyword>
<dbReference type="AlphaFoldDB" id="A0A7M7K8C0"/>
<organism evidence="2 3">
    <name type="scientific">Varroa destructor</name>
    <name type="common">Honeybee mite</name>
    <dbReference type="NCBI Taxonomy" id="109461"/>
    <lineage>
        <taxon>Eukaryota</taxon>
        <taxon>Metazoa</taxon>
        <taxon>Ecdysozoa</taxon>
        <taxon>Arthropoda</taxon>
        <taxon>Chelicerata</taxon>
        <taxon>Arachnida</taxon>
        <taxon>Acari</taxon>
        <taxon>Parasitiformes</taxon>
        <taxon>Mesostigmata</taxon>
        <taxon>Gamasina</taxon>
        <taxon>Dermanyssoidea</taxon>
        <taxon>Varroidae</taxon>
        <taxon>Varroa</taxon>
    </lineage>
</organism>
<accession>A0A7M7K8C0</accession>
<evidence type="ECO:0000313" key="2">
    <source>
        <dbReference type="EnsemblMetazoa" id="XP_022663150"/>
    </source>
</evidence>
<feature type="transmembrane region" description="Helical" evidence="1">
    <location>
        <begin position="276"/>
        <end position="297"/>
    </location>
</feature>
<keyword evidence="1" id="KW-1133">Transmembrane helix</keyword>
<evidence type="ECO:0000313" key="3">
    <source>
        <dbReference type="Proteomes" id="UP000594260"/>
    </source>
</evidence>
<dbReference type="OrthoDB" id="10561317at2759"/>
<dbReference type="Proteomes" id="UP000594260">
    <property type="component" value="Unplaced"/>
</dbReference>
<dbReference type="GeneID" id="111251112"/>
<name>A0A7M7K8C0_VARDE</name>
<proteinExistence type="predicted"/>
<sequence>MGRSRENEHGCSVVWRKPAILHGLAVTHGRAAFANRILRVVFATAYAFSLLAGSDDFLKNDEGKRLSTCVRLFVFVHKMHAVYVAPAISLVEACMRPPPPAALSSRIAFPKSHTTFKITLLLSALTSLAFEEIAGREQLALRICRLYLRFSSYTIMELYLEKSRVLLVSLAKLDQKVNGDFDDIPVTRVATSAESWSTVGSGRYTTAYRCWRLIEMKARVRDSTRWLNRSFGAQLLVFYASTAVNLSCLAGELIIVAHRTPDALWSVAPRLIECMAAMSLAVFIAQLGSGIISLCLGTQFRIRAENRLADEIRQVLAFRQEWDALRIIDSATHELPTLAGAVVNIVTLVAIVLQFDVTVTESVFGNDNGEQCKDVNRNCSPMKDNPAD</sequence>
<keyword evidence="3" id="KW-1185">Reference proteome</keyword>
<dbReference type="EnsemblMetazoa" id="XM_022807415">
    <property type="protein sequence ID" value="XP_022663150"/>
    <property type="gene ID" value="LOC111251112"/>
</dbReference>
<feature type="transmembrane region" description="Helical" evidence="1">
    <location>
        <begin position="235"/>
        <end position="256"/>
    </location>
</feature>
<keyword evidence="1" id="KW-0472">Membrane</keyword>
<dbReference type="KEGG" id="vde:111251112"/>
<protein>
    <submittedName>
        <fullName evidence="2">Uncharacterized protein</fullName>
    </submittedName>
</protein>
<dbReference type="InParanoid" id="A0A7M7K8C0"/>
<reference evidence="2" key="1">
    <citation type="submission" date="2021-01" db="UniProtKB">
        <authorList>
            <consortium name="EnsemblMetazoa"/>
        </authorList>
    </citation>
    <scope>IDENTIFICATION</scope>
</reference>